<evidence type="ECO:0000313" key="3">
    <source>
        <dbReference type="Proteomes" id="UP001165060"/>
    </source>
</evidence>
<name>A0ABQ6MU23_9STRA</name>
<feature type="compositionally biased region" description="Acidic residues" evidence="1">
    <location>
        <begin position="503"/>
        <end position="527"/>
    </location>
</feature>
<organism evidence="2 3">
    <name type="scientific">Tetraparma gracilis</name>
    <dbReference type="NCBI Taxonomy" id="2962635"/>
    <lineage>
        <taxon>Eukaryota</taxon>
        <taxon>Sar</taxon>
        <taxon>Stramenopiles</taxon>
        <taxon>Ochrophyta</taxon>
        <taxon>Bolidophyceae</taxon>
        <taxon>Parmales</taxon>
        <taxon>Triparmaceae</taxon>
        <taxon>Tetraparma</taxon>
    </lineage>
</organism>
<dbReference type="Proteomes" id="UP001165060">
    <property type="component" value="Unassembled WGS sequence"/>
</dbReference>
<accession>A0ABQ6MU23</accession>
<dbReference type="Gene3D" id="1.25.40.20">
    <property type="entry name" value="Ankyrin repeat-containing domain"/>
    <property type="match status" value="1"/>
</dbReference>
<keyword evidence="3" id="KW-1185">Reference proteome</keyword>
<evidence type="ECO:0000256" key="1">
    <source>
        <dbReference type="SAM" id="MobiDB-lite"/>
    </source>
</evidence>
<feature type="region of interest" description="Disordered" evidence="1">
    <location>
        <begin position="455"/>
        <end position="530"/>
    </location>
</feature>
<evidence type="ECO:0000313" key="2">
    <source>
        <dbReference type="EMBL" id="GMI33365.1"/>
    </source>
</evidence>
<proteinExistence type="predicted"/>
<sequence>MISYMSPDADARVFELAGINMKRLALACGPWCVRPGLVDAMARTPYPFPFFNSVASNNKGKDAITESDAALSVIVSSAIAEETYDCCTMLLTNLCREDEFGFRTLCIFSLQNASVNGARLCRALGKRILKDISLYGTEKEGEDPEVEDSTDAITFLLCASQPEHVKEFLARQAKVVDSLLGVLQLVPRIGLRPEDGPAGWWWNRSATRAMKTFNALSKADDACETLRENEKLVRELAARSDDVRCRRALLRICFAHDDESWMDPRVRTSLHYVCSHAYFHHATVVAALIRISPRTLLQRNKAGHTPLDLARIGNFKEIIPLLLRSSKDAIAGYSQQHKLGYTAGQAVAATRSRVTVLLCLRELAGEEATPYGKMSLGLLKKLVLRRRDVGINLRYKGKADDKEAIVAFLEKYDYEVSKRATRRASRLGDYAFVVGGAGEVEGGEEEVGVEVEEVGGDGEEVGGGEEEMQAAPAALPSPEELGSPDSGSESSAGGGGGFGAADLDSDGELLAEADAEDELGGEDEEGEVAAGEALDAGTVAAAYLRGGKDVWQTILTYAF</sequence>
<dbReference type="SUPFAM" id="SSF48403">
    <property type="entry name" value="Ankyrin repeat"/>
    <property type="match status" value="1"/>
</dbReference>
<feature type="compositionally biased region" description="Acidic residues" evidence="1">
    <location>
        <begin position="455"/>
        <end position="468"/>
    </location>
</feature>
<dbReference type="EMBL" id="BRYB01006094">
    <property type="protein sequence ID" value="GMI33365.1"/>
    <property type="molecule type" value="Genomic_DNA"/>
</dbReference>
<dbReference type="InterPro" id="IPR036770">
    <property type="entry name" value="Ankyrin_rpt-contain_sf"/>
</dbReference>
<feature type="compositionally biased region" description="Low complexity" evidence="1">
    <location>
        <begin position="470"/>
        <end position="491"/>
    </location>
</feature>
<gene>
    <name evidence="2" type="ORF">TeGR_g3170</name>
</gene>
<comment type="caution">
    <text evidence="2">The sequence shown here is derived from an EMBL/GenBank/DDBJ whole genome shotgun (WGS) entry which is preliminary data.</text>
</comment>
<reference evidence="2 3" key="1">
    <citation type="journal article" date="2023" name="Commun. Biol.">
        <title>Genome analysis of Parmales, the sister group of diatoms, reveals the evolutionary specialization of diatoms from phago-mixotrophs to photoautotrophs.</title>
        <authorList>
            <person name="Ban H."/>
            <person name="Sato S."/>
            <person name="Yoshikawa S."/>
            <person name="Yamada K."/>
            <person name="Nakamura Y."/>
            <person name="Ichinomiya M."/>
            <person name="Sato N."/>
            <person name="Blanc-Mathieu R."/>
            <person name="Endo H."/>
            <person name="Kuwata A."/>
            <person name="Ogata H."/>
        </authorList>
    </citation>
    <scope>NUCLEOTIDE SEQUENCE [LARGE SCALE GENOMIC DNA]</scope>
</reference>
<protein>
    <submittedName>
        <fullName evidence="2">Uncharacterized protein</fullName>
    </submittedName>
</protein>